<protein>
    <submittedName>
        <fullName evidence="4">NADPH-dependent FMN reductase</fullName>
    </submittedName>
</protein>
<dbReference type="InterPro" id="IPR051796">
    <property type="entry name" value="ISF_SsuE-like"/>
</dbReference>
<dbReference type="EMBL" id="CP000478">
    <property type="protein sequence ID" value="ABK18527.1"/>
    <property type="molecule type" value="Genomic_DNA"/>
</dbReference>
<dbReference type="InParanoid" id="A0LM75"/>
<dbReference type="Gene3D" id="3.40.50.360">
    <property type="match status" value="1"/>
</dbReference>
<name>A0LM75_SYNFM</name>
<dbReference type="Proteomes" id="UP000001784">
    <property type="component" value="Chromosome"/>
</dbReference>
<dbReference type="AlphaFoldDB" id="A0LM75"/>
<dbReference type="SUPFAM" id="SSF52218">
    <property type="entry name" value="Flavoproteins"/>
    <property type="match status" value="1"/>
</dbReference>
<gene>
    <name evidence="4" type="ordered locus">Sfum_2849</name>
</gene>
<evidence type="ECO:0000313" key="5">
    <source>
        <dbReference type="Proteomes" id="UP000001784"/>
    </source>
</evidence>
<dbReference type="KEGG" id="sfu:Sfum_2849"/>
<dbReference type="PANTHER" id="PTHR43278:SF2">
    <property type="entry name" value="IRON-SULFUR FLAVOPROTEIN"/>
    <property type="match status" value="1"/>
</dbReference>
<sequence length="192" mass="21002">MLVLGIYGSPRPRGNTDLLLDAFLEGASSSHPEVRRLYVRNMRIHGCIECGKCDETGVCVQQDDMAGVYPLLEAASRIVIASPIFFYGVTAQLKLLIDRSQALYMKREIARREGGDASPDPSRRGFLLSAGATGGKRMFECAILTAKYFFDALGMTYAGELCYPRIEHKGDIGQHPTALDDCLRTGKSFTGG</sequence>
<dbReference type="InterPro" id="IPR029039">
    <property type="entry name" value="Flavoprotein-like_sf"/>
</dbReference>
<dbReference type="OrthoDB" id="9805976at2"/>
<evidence type="ECO:0000313" key="4">
    <source>
        <dbReference type="EMBL" id="ABK18527.1"/>
    </source>
</evidence>
<organism evidence="4 5">
    <name type="scientific">Syntrophobacter fumaroxidans (strain DSM 10017 / MPOB)</name>
    <dbReference type="NCBI Taxonomy" id="335543"/>
    <lineage>
        <taxon>Bacteria</taxon>
        <taxon>Pseudomonadati</taxon>
        <taxon>Thermodesulfobacteriota</taxon>
        <taxon>Syntrophobacteria</taxon>
        <taxon>Syntrophobacterales</taxon>
        <taxon>Syntrophobacteraceae</taxon>
        <taxon>Syntrophobacter</taxon>
    </lineage>
</organism>
<dbReference type="GO" id="GO:0016491">
    <property type="term" value="F:oxidoreductase activity"/>
    <property type="evidence" value="ECO:0007669"/>
    <property type="project" value="InterPro"/>
</dbReference>
<proteinExistence type="predicted"/>
<dbReference type="RefSeq" id="WP_011699692.1">
    <property type="nucleotide sequence ID" value="NC_008554.1"/>
</dbReference>
<keyword evidence="1" id="KW-0285">Flavoprotein</keyword>
<evidence type="ECO:0000256" key="1">
    <source>
        <dbReference type="ARBA" id="ARBA00022630"/>
    </source>
</evidence>
<dbReference type="FunCoup" id="A0LM75">
    <property type="interactions" value="57"/>
</dbReference>
<reference evidence="4 5" key="1">
    <citation type="submission" date="2006-10" db="EMBL/GenBank/DDBJ databases">
        <title>Complete sequence of Syntrophobacter fumaroxidans MPOB.</title>
        <authorList>
            <consortium name="US DOE Joint Genome Institute"/>
            <person name="Copeland A."/>
            <person name="Lucas S."/>
            <person name="Lapidus A."/>
            <person name="Barry K."/>
            <person name="Detter J.C."/>
            <person name="Glavina del Rio T."/>
            <person name="Hammon N."/>
            <person name="Israni S."/>
            <person name="Pitluck S."/>
            <person name="Goltsman E.G."/>
            <person name="Martinez M."/>
            <person name="Schmutz J."/>
            <person name="Larimer F."/>
            <person name="Land M."/>
            <person name="Hauser L."/>
            <person name="Kyrpides N."/>
            <person name="Kim E."/>
            <person name="Boone D.R."/>
            <person name="Brockman F."/>
            <person name="Culley D."/>
            <person name="Ferry J."/>
            <person name="Gunsalus R."/>
            <person name="McInerney M.J."/>
            <person name="Morrison M."/>
            <person name="Plugge C."/>
            <person name="Rohlin L."/>
            <person name="Scholten J."/>
            <person name="Sieber J."/>
            <person name="Stams A.J.M."/>
            <person name="Worm P."/>
            <person name="Henstra A.M."/>
            <person name="Richardson P."/>
        </authorList>
    </citation>
    <scope>NUCLEOTIDE SEQUENCE [LARGE SCALE GENOMIC DNA]</scope>
    <source>
        <strain evidence="5">DSM 10017 / MPOB</strain>
    </source>
</reference>
<dbReference type="STRING" id="335543.Sfum_2849"/>
<accession>A0LM75</accession>
<feature type="domain" description="NADPH-dependent FMN reductase-like" evidence="3">
    <location>
        <begin position="1"/>
        <end position="114"/>
    </location>
</feature>
<dbReference type="PANTHER" id="PTHR43278">
    <property type="entry name" value="NAD(P)H-DEPENDENT FMN-CONTAINING OXIDOREDUCTASE YWQN-RELATED"/>
    <property type="match status" value="1"/>
</dbReference>
<evidence type="ECO:0000256" key="2">
    <source>
        <dbReference type="ARBA" id="ARBA00022643"/>
    </source>
</evidence>
<keyword evidence="2" id="KW-0288">FMN</keyword>
<dbReference type="InterPro" id="IPR005025">
    <property type="entry name" value="FMN_Rdtase-like_dom"/>
</dbReference>
<dbReference type="Pfam" id="PF03358">
    <property type="entry name" value="FMN_red"/>
    <property type="match status" value="1"/>
</dbReference>
<keyword evidence="5" id="KW-1185">Reference proteome</keyword>
<evidence type="ECO:0000259" key="3">
    <source>
        <dbReference type="Pfam" id="PF03358"/>
    </source>
</evidence>
<dbReference type="HOGENOM" id="CLU_050993_4_1_7"/>
<dbReference type="eggNOG" id="COG0655">
    <property type="taxonomic scope" value="Bacteria"/>
</dbReference>